<dbReference type="AlphaFoldDB" id="A0A231MYB8"/>
<dbReference type="InterPro" id="IPR018389">
    <property type="entry name" value="DctP_fam"/>
</dbReference>
<keyword evidence="2" id="KW-1185">Reference proteome</keyword>
<dbReference type="PANTHER" id="PTHR33376">
    <property type="match status" value="1"/>
</dbReference>
<reference evidence="2" key="1">
    <citation type="submission" date="2015-09" db="EMBL/GenBank/DDBJ databases">
        <authorList>
            <person name="Shao Z."/>
            <person name="Wang L."/>
        </authorList>
    </citation>
    <scope>NUCLEOTIDE SEQUENCE [LARGE SCALE GENOMIC DNA]</scope>
    <source>
        <strain evidence="2">F13-1</strain>
    </source>
</reference>
<dbReference type="InterPro" id="IPR038404">
    <property type="entry name" value="TRAP_DctP_sf"/>
</dbReference>
<protein>
    <submittedName>
        <fullName evidence="1">C4-dicarboxylate ABC transporter substrate-binding protein</fullName>
    </submittedName>
</protein>
<sequence length="318" mass="35118">MRIATWLSPTSEMNTVVLPTWGQWIEEATEGRVKIKLEHDLGQPQSMIDLVQDGAVDASWTYHGYFPGRFKLTTIAELPNLGAGAEAASVAHWRVHQQYLAKANEHGDVVVAGLFTHGPGEIHMRQPINSLSELSNKKIRVGGGVQNSIGEQLGIIGVAAPTTKVYEMLTQGVVDGVFNPMNTKRTMRFKEVAPYTLKMPHGMYLGSFGIFIGHDFLDRLSEQDREAIMAVSGEKLSAMAARAWVQGDQEAEQDALEFGNTIIQASEQDVQLFTELTRGIEHGWLDDVADRKVDAAQALAEFRRIAREYQAQLDGNQG</sequence>
<dbReference type="KEGG" id="zdf:AN401_12560"/>
<gene>
    <name evidence="1" type="ORF">AN401_12560</name>
</gene>
<dbReference type="OrthoDB" id="9177965at2"/>
<dbReference type="CDD" id="cd13665">
    <property type="entry name" value="PBP2_TRAP_Dctp3_4"/>
    <property type="match status" value="1"/>
</dbReference>
<dbReference type="EMBL" id="CP012621">
    <property type="protein sequence ID" value="ATG75933.1"/>
    <property type="molecule type" value="Genomic_DNA"/>
</dbReference>
<organism evidence="1 2">
    <name type="scientific">Zobellella denitrificans</name>
    <dbReference type="NCBI Taxonomy" id="347534"/>
    <lineage>
        <taxon>Bacteria</taxon>
        <taxon>Pseudomonadati</taxon>
        <taxon>Pseudomonadota</taxon>
        <taxon>Gammaproteobacteria</taxon>
        <taxon>Aeromonadales</taxon>
        <taxon>Aeromonadaceae</taxon>
        <taxon>Zobellella</taxon>
    </lineage>
</organism>
<accession>A0A231MYB8</accession>
<dbReference type="PANTHER" id="PTHR33376:SF15">
    <property type="entry name" value="BLL6794 PROTEIN"/>
    <property type="match status" value="1"/>
</dbReference>
<proteinExistence type="predicted"/>
<dbReference type="Pfam" id="PF03480">
    <property type="entry name" value="DctP"/>
    <property type="match status" value="1"/>
</dbReference>
<dbReference type="GO" id="GO:0055085">
    <property type="term" value="P:transmembrane transport"/>
    <property type="evidence" value="ECO:0007669"/>
    <property type="project" value="InterPro"/>
</dbReference>
<evidence type="ECO:0000313" key="2">
    <source>
        <dbReference type="Proteomes" id="UP000217763"/>
    </source>
</evidence>
<dbReference type="NCBIfam" id="NF037995">
    <property type="entry name" value="TRAP_S1"/>
    <property type="match status" value="1"/>
</dbReference>
<name>A0A231MYB8_9GAMM</name>
<evidence type="ECO:0000313" key="1">
    <source>
        <dbReference type="EMBL" id="ATG75933.1"/>
    </source>
</evidence>
<dbReference type="Proteomes" id="UP000217763">
    <property type="component" value="Chromosome"/>
</dbReference>
<dbReference type="Gene3D" id="3.40.190.170">
    <property type="entry name" value="Bacterial extracellular solute-binding protein, family 7"/>
    <property type="match status" value="1"/>
</dbReference>